<evidence type="ECO:0000259" key="8">
    <source>
        <dbReference type="Pfam" id="PF04138"/>
    </source>
</evidence>
<reference evidence="9 10" key="1">
    <citation type="journal article" date="2021" name="Microorganisms">
        <title>Bacterial Dimethylsulfoniopropionate Biosynthesis in the East China Sea.</title>
        <authorList>
            <person name="Liu J."/>
            <person name="Zhang Y."/>
            <person name="Liu J."/>
            <person name="Zhong H."/>
            <person name="Williams B.T."/>
            <person name="Zheng Y."/>
            <person name="Curson A.R.J."/>
            <person name="Sun C."/>
            <person name="Sun H."/>
            <person name="Song D."/>
            <person name="Wagner Mackenzie B."/>
            <person name="Bermejo Martinez A."/>
            <person name="Todd J.D."/>
            <person name="Zhang X.H."/>
        </authorList>
    </citation>
    <scope>NUCLEOTIDE SEQUENCE [LARGE SCALE GENOMIC DNA]</scope>
    <source>
        <strain evidence="9 10">ESS08</strain>
    </source>
</reference>
<evidence type="ECO:0000256" key="3">
    <source>
        <dbReference type="ARBA" id="ARBA00022692"/>
    </source>
</evidence>
<keyword evidence="5 7" id="KW-0472">Membrane</keyword>
<keyword evidence="3 7" id="KW-0812">Transmembrane</keyword>
<name>A0A944CJV9_9BACI</name>
<dbReference type="RefSeq" id="WP_213367839.1">
    <property type="nucleotide sequence ID" value="NZ_QTKX01000001.1"/>
</dbReference>
<protein>
    <submittedName>
        <fullName evidence="9">GtrA family protein</fullName>
    </submittedName>
</protein>
<dbReference type="GO" id="GO:0000271">
    <property type="term" value="P:polysaccharide biosynthetic process"/>
    <property type="evidence" value="ECO:0007669"/>
    <property type="project" value="InterPro"/>
</dbReference>
<dbReference type="GO" id="GO:0005886">
    <property type="term" value="C:plasma membrane"/>
    <property type="evidence" value="ECO:0007669"/>
    <property type="project" value="TreeGrafter"/>
</dbReference>
<feature type="transmembrane region" description="Helical" evidence="7">
    <location>
        <begin position="127"/>
        <end position="149"/>
    </location>
</feature>
<evidence type="ECO:0000313" key="9">
    <source>
        <dbReference type="EMBL" id="MBS8264343.1"/>
    </source>
</evidence>
<feature type="transmembrane region" description="Helical" evidence="7">
    <location>
        <begin position="155"/>
        <end position="176"/>
    </location>
</feature>
<comment type="similarity">
    <text evidence="2">Belongs to the GtrA family.</text>
</comment>
<keyword evidence="4 7" id="KW-1133">Transmembrane helix</keyword>
<comment type="caution">
    <text evidence="9">The sequence shown here is derived from an EMBL/GenBank/DDBJ whole genome shotgun (WGS) entry which is preliminary data.</text>
</comment>
<evidence type="ECO:0000313" key="10">
    <source>
        <dbReference type="Proteomes" id="UP000761411"/>
    </source>
</evidence>
<evidence type="ECO:0000256" key="6">
    <source>
        <dbReference type="SAM" id="MobiDB-lite"/>
    </source>
</evidence>
<accession>A0A944CJV9</accession>
<dbReference type="Proteomes" id="UP000761411">
    <property type="component" value="Unassembled WGS sequence"/>
</dbReference>
<feature type="transmembrane region" description="Helical" evidence="7">
    <location>
        <begin position="97"/>
        <end position="115"/>
    </location>
</feature>
<evidence type="ECO:0000256" key="7">
    <source>
        <dbReference type="SAM" id="Phobius"/>
    </source>
</evidence>
<dbReference type="InterPro" id="IPR007267">
    <property type="entry name" value="GtrA_DPMS_TM"/>
</dbReference>
<organism evidence="9 10">
    <name type="scientific">Mesobacillus boroniphilus</name>
    <dbReference type="NCBI Taxonomy" id="308892"/>
    <lineage>
        <taxon>Bacteria</taxon>
        <taxon>Bacillati</taxon>
        <taxon>Bacillota</taxon>
        <taxon>Bacilli</taxon>
        <taxon>Bacillales</taxon>
        <taxon>Bacillaceae</taxon>
        <taxon>Mesobacillus</taxon>
    </lineage>
</organism>
<gene>
    <name evidence="9" type="ORF">DYI25_07835</name>
</gene>
<evidence type="ECO:0000256" key="5">
    <source>
        <dbReference type="ARBA" id="ARBA00023136"/>
    </source>
</evidence>
<dbReference type="Pfam" id="PF04138">
    <property type="entry name" value="GtrA_DPMS_TM"/>
    <property type="match status" value="1"/>
</dbReference>
<feature type="transmembrane region" description="Helical" evidence="7">
    <location>
        <begin position="59"/>
        <end position="77"/>
    </location>
</feature>
<sequence>MSQSLKLGSYLRITNQLAQKIVLRTTTFPPFLKFLLVGVLNTFVGMGLMLLLKNGLDWPFWYATFTGNTIGAAVSFLLNRTFTFNSSVPIQIGGPRFIIVVLACYFLSFSISRVITGAMDSITVRQFFIDSDNIAILLGAIIYTITNYIGQKSFVLRIVLKAALDAAFLLFLIWILKVNKLITTCSILNPAPAPSPSSRFGPPNEVKERLG</sequence>
<evidence type="ECO:0000256" key="4">
    <source>
        <dbReference type="ARBA" id="ARBA00022989"/>
    </source>
</evidence>
<feature type="transmembrane region" description="Helical" evidence="7">
    <location>
        <begin position="31"/>
        <end position="52"/>
    </location>
</feature>
<dbReference type="AlphaFoldDB" id="A0A944CJV9"/>
<feature type="domain" description="GtrA/DPMS transmembrane" evidence="8">
    <location>
        <begin position="33"/>
        <end position="155"/>
    </location>
</feature>
<keyword evidence="10" id="KW-1185">Reference proteome</keyword>
<dbReference type="InterPro" id="IPR051401">
    <property type="entry name" value="GtrA_CellWall_Glycosyl"/>
</dbReference>
<comment type="subcellular location">
    <subcellularLocation>
        <location evidence="1">Membrane</location>
        <topology evidence="1">Multi-pass membrane protein</topology>
    </subcellularLocation>
</comment>
<feature type="region of interest" description="Disordered" evidence="6">
    <location>
        <begin position="192"/>
        <end position="211"/>
    </location>
</feature>
<dbReference type="EMBL" id="QTKX01000001">
    <property type="protein sequence ID" value="MBS8264343.1"/>
    <property type="molecule type" value="Genomic_DNA"/>
</dbReference>
<dbReference type="PANTHER" id="PTHR38459">
    <property type="entry name" value="PROPHAGE BACTOPRENOL-LINKED GLUCOSE TRANSLOCASE HOMOLOG"/>
    <property type="match status" value="1"/>
</dbReference>
<evidence type="ECO:0000256" key="2">
    <source>
        <dbReference type="ARBA" id="ARBA00009399"/>
    </source>
</evidence>
<evidence type="ECO:0000256" key="1">
    <source>
        <dbReference type="ARBA" id="ARBA00004141"/>
    </source>
</evidence>
<dbReference type="PANTHER" id="PTHR38459:SF1">
    <property type="entry name" value="PROPHAGE BACTOPRENOL-LINKED GLUCOSE TRANSLOCASE HOMOLOG"/>
    <property type="match status" value="1"/>
</dbReference>
<proteinExistence type="inferred from homology"/>